<evidence type="ECO:0000313" key="2">
    <source>
        <dbReference type="Proteomes" id="UP000261340"/>
    </source>
</evidence>
<sequence length="184" mass="20147">RSPRCEAIVCHSVVPGCAPAQMHLHTPGSVLFLISSSLRPFCHLACFPSGRPGSPWHCGWPRCWGRHRAGSPRRSEGTLGLASHHSHLPPSNPNILYIHLISENSYFSILQLPSALGVGTPASAAEAAAALRASSSCLCRCSSIDTPLDQHWDPHQTQSRLHRDPSWSLLHQPGWERTVEHQPD</sequence>
<proteinExistence type="predicted"/>
<dbReference type="OMA" id="LAGKCPW"/>
<reference evidence="1" key="1">
    <citation type="submission" date="2025-08" db="UniProtKB">
        <authorList>
            <consortium name="Ensembl"/>
        </authorList>
    </citation>
    <scope>IDENTIFICATION</scope>
</reference>
<protein>
    <submittedName>
        <fullName evidence="1">Uncharacterized protein</fullName>
    </submittedName>
</protein>
<dbReference type="AlphaFoldDB" id="A0A3Q0R2A9"/>
<organism evidence="1 2">
    <name type="scientific">Amphilophus citrinellus</name>
    <name type="common">Midas cichlid</name>
    <name type="synonym">Cichlasoma citrinellum</name>
    <dbReference type="NCBI Taxonomy" id="61819"/>
    <lineage>
        <taxon>Eukaryota</taxon>
        <taxon>Metazoa</taxon>
        <taxon>Chordata</taxon>
        <taxon>Craniata</taxon>
        <taxon>Vertebrata</taxon>
        <taxon>Euteleostomi</taxon>
        <taxon>Actinopterygii</taxon>
        <taxon>Neopterygii</taxon>
        <taxon>Teleostei</taxon>
        <taxon>Neoteleostei</taxon>
        <taxon>Acanthomorphata</taxon>
        <taxon>Ovalentaria</taxon>
        <taxon>Cichlomorphae</taxon>
        <taxon>Cichliformes</taxon>
        <taxon>Cichlidae</taxon>
        <taxon>New World cichlids</taxon>
        <taxon>Cichlasomatinae</taxon>
        <taxon>Heroini</taxon>
        <taxon>Amphilophus</taxon>
    </lineage>
</organism>
<accession>A0A3Q0R2A9</accession>
<evidence type="ECO:0000313" key="1">
    <source>
        <dbReference type="Ensembl" id="ENSACIP00000004332.1"/>
    </source>
</evidence>
<dbReference type="Ensembl" id="ENSACIT00000004473.1">
    <property type="protein sequence ID" value="ENSACIP00000004332.1"/>
    <property type="gene ID" value="ENSACIG00000003431.1"/>
</dbReference>
<name>A0A3Q0R2A9_AMPCI</name>
<dbReference type="Proteomes" id="UP000261340">
    <property type="component" value="Unplaced"/>
</dbReference>
<dbReference type="GeneTree" id="ENSGT00940000178054"/>
<reference evidence="1" key="2">
    <citation type="submission" date="2025-09" db="UniProtKB">
        <authorList>
            <consortium name="Ensembl"/>
        </authorList>
    </citation>
    <scope>IDENTIFICATION</scope>
</reference>
<keyword evidence="2" id="KW-1185">Reference proteome</keyword>